<gene>
    <name evidence="1" type="ORF">LSTR_LSTR013296</name>
</gene>
<proteinExistence type="predicted"/>
<dbReference type="AlphaFoldDB" id="A0A482WEZ7"/>
<evidence type="ECO:0000313" key="2">
    <source>
        <dbReference type="Proteomes" id="UP000291343"/>
    </source>
</evidence>
<dbReference type="PANTHER" id="PTHR24172">
    <property type="entry name" value="ANK_REP_REGION DOMAIN-CONTAINING PROTEIN"/>
    <property type="match status" value="1"/>
</dbReference>
<dbReference type="OrthoDB" id="432281at2759"/>
<dbReference type="EMBL" id="QKKF02038005">
    <property type="protein sequence ID" value="RZF31892.1"/>
    <property type="molecule type" value="Genomic_DNA"/>
</dbReference>
<name>A0A482WEZ7_LAOST</name>
<evidence type="ECO:0000313" key="1">
    <source>
        <dbReference type="EMBL" id="RZF31892.1"/>
    </source>
</evidence>
<comment type="caution">
    <text evidence="1">The sequence shown here is derived from an EMBL/GenBank/DDBJ whole genome shotgun (WGS) entry which is preliminary data.</text>
</comment>
<keyword evidence="2" id="KW-1185">Reference proteome</keyword>
<dbReference type="PANTHER" id="PTHR24172:SF4">
    <property type="entry name" value="ANK_REP_REGION DOMAIN-CONTAINING PROTEIN"/>
    <property type="match status" value="1"/>
</dbReference>
<sequence length="149" mass="16941">MFQDRRTPLHFAGGAGVAANQMWATLVSHGSADQMSVDRMGHTPAYYMDHPDMLTLIGASPNRREEFRKRDSASQELIVKPSNIRIWIHDRDLGRLQQVLWEGHGDKLLLETSHHPLVKRFLSAVPYIMKGRPPVTNQVCDRGPFSTIR</sequence>
<dbReference type="STRING" id="195883.A0A482WEZ7"/>
<reference evidence="1 2" key="1">
    <citation type="journal article" date="2017" name="Gigascience">
        <title>Genome sequence of the small brown planthopper, Laodelphax striatellus.</title>
        <authorList>
            <person name="Zhu J."/>
            <person name="Jiang F."/>
            <person name="Wang X."/>
            <person name="Yang P."/>
            <person name="Bao Y."/>
            <person name="Zhao W."/>
            <person name="Wang W."/>
            <person name="Lu H."/>
            <person name="Wang Q."/>
            <person name="Cui N."/>
            <person name="Li J."/>
            <person name="Chen X."/>
            <person name="Luo L."/>
            <person name="Yu J."/>
            <person name="Kang L."/>
            <person name="Cui F."/>
        </authorList>
    </citation>
    <scope>NUCLEOTIDE SEQUENCE [LARGE SCALE GENOMIC DNA]</scope>
    <source>
        <strain evidence="1">Lst14</strain>
    </source>
</reference>
<protein>
    <submittedName>
        <fullName evidence="1">Uncharacterized protein</fullName>
    </submittedName>
</protein>
<accession>A0A482WEZ7</accession>
<dbReference type="Proteomes" id="UP000291343">
    <property type="component" value="Unassembled WGS sequence"/>
</dbReference>
<organism evidence="1 2">
    <name type="scientific">Laodelphax striatellus</name>
    <name type="common">Small brown planthopper</name>
    <name type="synonym">Delphax striatella</name>
    <dbReference type="NCBI Taxonomy" id="195883"/>
    <lineage>
        <taxon>Eukaryota</taxon>
        <taxon>Metazoa</taxon>
        <taxon>Ecdysozoa</taxon>
        <taxon>Arthropoda</taxon>
        <taxon>Hexapoda</taxon>
        <taxon>Insecta</taxon>
        <taxon>Pterygota</taxon>
        <taxon>Neoptera</taxon>
        <taxon>Paraneoptera</taxon>
        <taxon>Hemiptera</taxon>
        <taxon>Auchenorrhyncha</taxon>
        <taxon>Fulgoroidea</taxon>
        <taxon>Delphacidae</taxon>
        <taxon>Criomorphinae</taxon>
        <taxon>Laodelphax</taxon>
    </lineage>
</organism>
<dbReference type="InParanoid" id="A0A482WEZ7"/>